<accession>A0A4W3J6T7</accession>
<comment type="function">
    <text evidence="10">Mannosyltransferase that operates in the biosynthetic pathway of dolichol-linked oligosaccharides, the glycan precursors employed in protein asparagine (N)-glycosylation. The assembly of dolichol-linked oligosaccharides begins on the cytosolic side of the endoplasmic reticulum membrane and finishes in its lumen. The sequential addition of sugars to dolichol pyrophosphate produces dolichol-linked oligosaccharides containing fourteen sugars, including two GlcNAcs, nine mannoses and three glucoses. Once assembled, the oligosaccharide is transferred from the lipid to nascent proteins by oligosaccharyltransferases. In the lumen of the endoplasmic reticulum, adds the eighth mannose residue in an alpha-1,6 linkage onto Man(7)GlcNAc(2)-PP-dolichol to produce Man(8)GlcNAc(2)-PP-dolichol.</text>
</comment>
<dbReference type="FunCoup" id="A0A4W3J6T7">
    <property type="interactions" value="499"/>
</dbReference>
<organism evidence="13 14">
    <name type="scientific">Callorhinchus milii</name>
    <name type="common">Ghost shark</name>
    <dbReference type="NCBI Taxonomy" id="7868"/>
    <lineage>
        <taxon>Eukaryota</taxon>
        <taxon>Metazoa</taxon>
        <taxon>Chordata</taxon>
        <taxon>Craniata</taxon>
        <taxon>Vertebrata</taxon>
        <taxon>Chondrichthyes</taxon>
        <taxon>Holocephali</taxon>
        <taxon>Chimaeriformes</taxon>
        <taxon>Callorhinchidae</taxon>
        <taxon>Callorhinchus</taxon>
    </lineage>
</organism>
<keyword evidence="8 12" id="KW-1133">Transmembrane helix</keyword>
<feature type="transmembrane region" description="Helical" evidence="12">
    <location>
        <begin position="95"/>
        <end position="113"/>
    </location>
</feature>
<comment type="catalytic activity">
    <reaction evidence="11">
        <text>an alpha-D-Man-(1-&gt;2)-alpha-D-Man-(1-&gt;2)-alpha-D-Man-(1-&gt;3)-[alpha-D-Man-(1-&gt;2)-alpha-D-Man-(1-&gt;3)-alpha-D-Man-(1-&gt;6)]-beta-D-Man-(1-&gt;4)-beta-D-GlcNAc-(1-&gt;4)-alpha-D-GlcNAc-diphospho-di-trans,poly-cis-dolichol + a di-trans,poly-cis-dolichyl beta-D-mannosyl phosphate = an alpha-D-Man-(1-&gt;2)-alpha-D-Man-(1-&gt;2)-alpha-D-Man-(1-&gt;3)-[alpha-D-Man-(1-&gt;2)-alpha-D-Man-(1-&gt;3)-[alpha-D-Man-(1-&gt;6)]-alpha-D-Man-(1-&gt;6)]-beta-D-Man-(1-&gt;4)-beta-D-GlcNAc-(1-&gt;4)-alpha-D-GlcNAc-diphospho-di-trans,poly-cis-dolichol + a di-trans,poly-cis-dolichyl phosphate + H(+)</text>
        <dbReference type="Rhea" id="RHEA:29535"/>
        <dbReference type="Rhea" id="RHEA-COMP:19498"/>
        <dbReference type="Rhea" id="RHEA-COMP:19501"/>
        <dbReference type="Rhea" id="RHEA-COMP:19518"/>
        <dbReference type="Rhea" id="RHEA-COMP:19519"/>
        <dbReference type="ChEBI" id="CHEBI:15378"/>
        <dbReference type="ChEBI" id="CHEBI:57683"/>
        <dbReference type="ChEBI" id="CHEBI:58211"/>
        <dbReference type="ChEBI" id="CHEBI:132517"/>
        <dbReference type="ChEBI" id="CHEBI:132519"/>
        <dbReference type="EC" id="2.4.1.260"/>
    </reaction>
    <physiologicalReaction direction="left-to-right" evidence="11">
        <dbReference type="Rhea" id="RHEA:29536"/>
    </physiologicalReaction>
</comment>
<evidence type="ECO:0000256" key="1">
    <source>
        <dbReference type="ARBA" id="ARBA00004477"/>
    </source>
</evidence>
<comment type="pathway">
    <text evidence="2">Protein modification; protein glycosylation.</text>
</comment>
<evidence type="ECO:0000256" key="9">
    <source>
        <dbReference type="ARBA" id="ARBA00023136"/>
    </source>
</evidence>
<dbReference type="GO" id="GO:0006487">
    <property type="term" value="P:protein N-linked glycosylation"/>
    <property type="evidence" value="ECO:0007669"/>
    <property type="project" value="TreeGrafter"/>
</dbReference>
<evidence type="ECO:0000256" key="11">
    <source>
        <dbReference type="ARBA" id="ARBA00048899"/>
    </source>
</evidence>
<dbReference type="Pfam" id="PF03901">
    <property type="entry name" value="Glyco_transf_22"/>
    <property type="match status" value="1"/>
</dbReference>
<proteinExistence type="inferred from homology"/>
<evidence type="ECO:0000256" key="7">
    <source>
        <dbReference type="ARBA" id="ARBA00022824"/>
    </source>
</evidence>
<keyword evidence="5" id="KW-0808">Transferase</keyword>
<evidence type="ECO:0000256" key="2">
    <source>
        <dbReference type="ARBA" id="ARBA00004922"/>
    </source>
</evidence>
<feature type="transmembrane region" description="Helical" evidence="12">
    <location>
        <begin position="21"/>
        <end position="44"/>
    </location>
</feature>
<dbReference type="InParanoid" id="A0A4W3J6T7"/>
<keyword evidence="7 12" id="KW-0256">Endoplasmic reticulum</keyword>
<comment type="similarity">
    <text evidence="3 12">Belongs to the glycosyltransferase 22 family.</text>
</comment>
<dbReference type="STRING" id="7868.ENSCMIP00000037837"/>
<dbReference type="InterPro" id="IPR005599">
    <property type="entry name" value="GPI_mannosylTrfase"/>
</dbReference>
<sequence>MLLLSLVNHRISIFKSLYHAVPAAFVWLGLSVCVDSVFWGRLLWPEGEVLWYNTVMNKSSEWGTSPFFWYFYSALPRALGCSVIFLPLGVQDRRCWSLLFPTLGFIFLYSFLPHKELRFIIYTFPILNVVAARGCSYIMNNYRKSFLCKVGSFIVINHLLANAFNTGISLYVSHYNYPGGVAMQKLHETVPPTRAVSLHIDVASAQSGVSRFLELNENWRYDKREDIKPGDIEFDAYTHILMEMNSTHVSRYRNTHRILLSISAFRGIGFNISEFPPIYAKLETTLVILEKIHSRSLHENVKRKA</sequence>
<dbReference type="UniPathway" id="UPA00378"/>
<dbReference type="EC" id="2.4.1.-" evidence="12"/>
<dbReference type="GO" id="GO:0005789">
    <property type="term" value="C:endoplasmic reticulum membrane"/>
    <property type="evidence" value="ECO:0007669"/>
    <property type="project" value="UniProtKB-SubCell"/>
</dbReference>
<evidence type="ECO:0000256" key="4">
    <source>
        <dbReference type="ARBA" id="ARBA00022676"/>
    </source>
</evidence>
<comment type="caution">
    <text evidence="12">Lacks conserved residue(s) required for the propagation of feature annotation.</text>
</comment>
<keyword evidence="14" id="KW-1185">Reference proteome</keyword>
<keyword evidence="6 12" id="KW-0812">Transmembrane</keyword>
<reference evidence="13" key="4">
    <citation type="submission" date="2025-08" db="UniProtKB">
        <authorList>
            <consortium name="Ensembl"/>
        </authorList>
    </citation>
    <scope>IDENTIFICATION</scope>
</reference>
<feature type="transmembrane region" description="Helical" evidence="12">
    <location>
        <begin position="67"/>
        <end position="88"/>
    </location>
</feature>
<evidence type="ECO:0000256" key="3">
    <source>
        <dbReference type="ARBA" id="ARBA00007063"/>
    </source>
</evidence>
<dbReference type="Proteomes" id="UP000314986">
    <property type="component" value="Unassembled WGS sequence"/>
</dbReference>
<comment type="subcellular location">
    <subcellularLocation>
        <location evidence="1 12">Endoplasmic reticulum membrane</location>
        <topology evidence="1 12">Multi-pass membrane protein</topology>
    </subcellularLocation>
</comment>
<keyword evidence="9 12" id="KW-0472">Membrane</keyword>
<evidence type="ECO:0000256" key="10">
    <source>
        <dbReference type="ARBA" id="ARBA00044721"/>
    </source>
</evidence>
<dbReference type="OMA" id="MEMNSTH"/>
<reference evidence="14" key="3">
    <citation type="journal article" date="2014" name="Nature">
        <title>Elephant shark genome provides unique insights into gnathostome evolution.</title>
        <authorList>
            <consortium name="International Elephant Shark Genome Sequencing Consortium"/>
            <person name="Venkatesh B."/>
            <person name="Lee A.P."/>
            <person name="Ravi V."/>
            <person name="Maurya A.K."/>
            <person name="Lian M.M."/>
            <person name="Swann J.B."/>
            <person name="Ohta Y."/>
            <person name="Flajnik M.F."/>
            <person name="Sutoh Y."/>
            <person name="Kasahara M."/>
            <person name="Hoon S."/>
            <person name="Gangu V."/>
            <person name="Roy S.W."/>
            <person name="Irimia M."/>
            <person name="Korzh V."/>
            <person name="Kondrychyn I."/>
            <person name="Lim Z.W."/>
            <person name="Tay B.H."/>
            <person name="Tohari S."/>
            <person name="Kong K.W."/>
            <person name="Ho S."/>
            <person name="Lorente-Galdos B."/>
            <person name="Quilez J."/>
            <person name="Marques-Bonet T."/>
            <person name="Raney B.J."/>
            <person name="Ingham P.W."/>
            <person name="Tay A."/>
            <person name="Hillier L.W."/>
            <person name="Minx P."/>
            <person name="Boehm T."/>
            <person name="Wilson R.K."/>
            <person name="Brenner S."/>
            <person name="Warren W.C."/>
        </authorList>
    </citation>
    <scope>NUCLEOTIDE SEQUENCE [LARGE SCALE GENOMIC DNA]</scope>
</reference>
<protein>
    <recommendedName>
        <fullName evidence="12">Mannosyltransferase</fullName>
        <ecNumber evidence="12">2.4.1.-</ecNumber>
    </recommendedName>
</protein>
<reference evidence="14" key="2">
    <citation type="journal article" date="2007" name="PLoS Biol.">
        <title>Survey sequencing and comparative analysis of the elephant shark (Callorhinchus milii) genome.</title>
        <authorList>
            <person name="Venkatesh B."/>
            <person name="Kirkness E.F."/>
            <person name="Loh Y.H."/>
            <person name="Halpern A.L."/>
            <person name="Lee A.P."/>
            <person name="Johnson J."/>
            <person name="Dandona N."/>
            <person name="Viswanathan L.D."/>
            <person name="Tay A."/>
            <person name="Venter J.C."/>
            <person name="Strausberg R.L."/>
            <person name="Brenner S."/>
        </authorList>
    </citation>
    <scope>NUCLEOTIDE SEQUENCE [LARGE SCALE GENOMIC DNA]</scope>
</reference>
<evidence type="ECO:0000313" key="13">
    <source>
        <dbReference type="Ensembl" id="ENSCMIP00000037837.1"/>
    </source>
</evidence>
<dbReference type="Ensembl" id="ENSCMIT00000038383.1">
    <property type="protein sequence ID" value="ENSCMIP00000037837.1"/>
    <property type="gene ID" value="ENSCMIG00000015905.1"/>
</dbReference>
<keyword evidence="4 12" id="KW-0328">Glycosyltransferase</keyword>
<dbReference type="AlphaFoldDB" id="A0A4W3J6T7"/>
<dbReference type="PANTHER" id="PTHR22760">
    <property type="entry name" value="GLYCOSYLTRANSFERASE"/>
    <property type="match status" value="1"/>
</dbReference>
<name>A0A4W3J6T7_CALMI</name>
<evidence type="ECO:0000256" key="6">
    <source>
        <dbReference type="ARBA" id="ARBA00022692"/>
    </source>
</evidence>
<evidence type="ECO:0000256" key="5">
    <source>
        <dbReference type="ARBA" id="ARBA00022679"/>
    </source>
</evidence>
<dbReference type="PANTHER" id="PTHR22760:SF1">
    <property type="entry name" value="DOL-P-MAN:MAN(7)GLCNAC(2)-PP-DOL ALPHA-1,6-MANNOSYLTRANSFERASE"/>
    <property type="match status" value="1"/>
</dbReference>
<dbReference type="GeneTree" id="ENSGT00950000183090"/>
<dbReference type="GO" id="GO:0052917">
    <property type="term" value="F:dol-P-Man:Man(7)GlcNAc(2)-PP-Dol alpha-1,6-mannosyltransferase activity"/>
    <property type="evidence" value="ECO:0007669"/>
    <property type="project" value="UniProtKB-EC"/>
</dbReference>
<reference evidence="13" key="5">
    <citation type="submission" date="2025-09" db="UniProtKB">
        <authorList>
            <consortium name="Ensembl"/>
        </authorList>
    </citation>
    <scope>IDENTIFICATION</scope>
</reference>
<feature type="transmembrane region" description="Helical" evidence="12">
    <location>
        <begin position="119"/>
        <end position="139"/>
    </location>
</feature>
<reference evidence="14" key="1">
    <citation type="journal article" date="2006" name="Science">
        <title>Ancient noncoding elements conserved in the human genome.</title>
        <authorList>
            <person name="Venkatesh B."/>
            <person name="Kirkness E.F."/>
            <person name="Loh Y.H."/>
            <person name="Halpern A.L."/>
            <person name="Lee A.P."/>
            <person name="Johnson J."/>
            <person name="Dandona N."/>
            <person name="Viswanathan L.D."/>
            <person name="Tay A."/>
            <person name="Venter J.C."/>
            <person name="Strausberg R.L."/>
            <person name="Brenner S."/>
        </authorList>
    </citation>
    <scope>NUCLEOTIDE SEQUENCE [LARGE SCALE GENOMIC DNA]</scope>
</reference>
<evidence type="ECO:0000313" key="14">
    <source>
        <dbReference type="Proteomes" id="UP000314986"/>
    </source>
</evidence>
<evidence type="ECO:0000256" key="12">
    <source>
        <dbReference type="RuleBase" id="RU363075"/>
    </source>
</evidence>
<evidence type="ECO:0000256" key="8">
    <source>
        <dbReference type="ARBA" id="ARBA00022989"/>
    </source>
</evidence>